<evidence type="ECO:0000313" key="12">
    <source>
        <dbReference type="EMBL" id="CUS32157.1"/>
    </source>
</evidence>
<dbReference type="InterPro" id="IPR019987">
    <property type="entry name" value="GTP-bd_ribosome_bio_YsxC"/>
</dbReference>
<dbReference type="Proteomes" id="UP000199032">
    <property type="component" value="Unassembled WGS sequence"/>
</dbReference>
<comment type="similarity">
    <text evidence="2 10">Belongs to the TRAFAC class TrmE-Era-EngA-EngB-Septin-like GTPase superfamily. EngB GTPase family.</text>
</comment>
<comment type="cofactor">
    <cofactor evidence="1">
        <name>Mg(2+)</name>
        <dbReference type="ChEBI" id="CHEBI:18420"/>
    </cofactor>
</comment>
<keyword evidence="3 10" id="KW-0132">Cell division</keyword>
<evidence type="ECO:0000256" key="4">
    <source>
        <dbReference type="ARBA" id="ARBA00022723"/>
    </source>
</evidence>
<evidence type="ECO:0000256" key="8">
    <source>
        <dbReference type="ARBA" id="ARBA00023210"/>
    </source>
</evidence>
<dbReference type="Gene3D" id="3.40.50.300">
    <property type="entry name" value="P-loop containing nucleotide triphosphate hydrolases"/>
    <property type="match status" value="1"/>
</dbReference>
<evidence type="ECO:0000256" key="1">
    <source>
        <dbReference type="ARBA" id="ARBA00001946"/>
    </source>
</evidence>
<keyword evidence="8 10" id="KW-0717">Septation</keyword>
<dbReference type="InterPro" id="IPR030393">
    <property type="entry name" value="G_ENGB_dom"/>
</dbReference>
<dbReference type="STRING" id="1742972.COMA1_10462"/>
<dbReference type="HAMAP" id="MF_00321">
    <property type="entry name" value="GTPase_EngB"/>
    <property type="match status" value="1"/>
</dbReference>
<protein>
    <recommendedName>
        <fullName evidence="10">Probable GTP-binding protein EngB</fullName>
    </recommendedName>
</protein>
<evidence type="ECO:0000256" key="10">
    <source>
        <dbReference type="HAMAP-Rule" id="MF_00321"/>
    </source>
</evidence>
<keyword evidence="9 10" id="KW-0131">Cell cycle</keyword>
<reference evidence="12 13" key="1">
    <citation type="submission" date="2015-10" db="EMBL/GenBank/DDBJ databases">
        <authorList>
            <person name="Gilbert D.G."/>
        </authorList>
    </citation>
    <scope>NUCLEOTIDE SEQUENCE [LARGE SCALE GENOMIC DNA]</scope>
    <source>
        <strain evidence="12">COMA1</strain>
    </source>
</reference>
<evidence type="ECO:0000256" key="7">
    <source>
        <dbReference type="ARBA" id="ARBA00023134"/>
    </source>
</evidence>
<dbReference type="PANTHER" id="PTHR11649">
    <property type="entry name" value="MSS1/TRME-RELATED GTP-BINDING PROTEIN"/>
    <property type="match status" value="1"/>
</dbReference>
<dbReference type="OrthoDB" id="9804921at2"/>
<comment type="function">
    <text evidence="10">Necessary for normal cell division and for the maintenance of normal septation.</text>
</comment>
<keyword evidence="5 10" id="KW-0547">Nucleotide-binding</keyword>
<dbReference type="InterPro" id="IPR027417">
    <property type="entry name" value="P-loop_NTPase"/>
</dbReference>
<dbReference type="Pfam" id="PF01926">
    <property type="entry name" value="MMR_HSR1"/>
    <property type="match status" value="1"/>
</dbReference>
<evidence type="ECO:0000256" key="6">
    <source>
        <dbReference type="ARBA" id="ARBA00022842"/>
    </source>
</evidence>
<dbReference type="PANTHER" id="PTHR11649:SF13">
    <property type="entry name" value="ENGB-TYPE G DOMAIN-CONTAINING PROTEIN"/>
    <property type="match status" value="1"/>
</dbReference>
<dbReference type="SUPFAM" id="SSF52540">
    <property type="entry name" value="P-loop containing nucleoside triphosphate hydrolases"/>
    <property type="match status" value="1"/>
</dbReference>
<dbReference type="AlphaFoldDB" id="A0A0S4L673"/>
<evidence type="ECO:0000313" key="13">
    <source>
        <dbReference type="Proteomes" id="UP000199032"/>
    </source>
</evidence>
<dbReference type="RefSeq" id="WP_090743134.1">
    <property type="nucleotide sequence ID" value="NZ_CZQA01000001.1"/>
</dbReference>
<name>A0A0S4L673_9BACT</name>
<organism evidence="12 13">
    <name type="scientific">Candidatus Nitrospira nitrosa</name>
    <dbReference type="NCBI Taxonomy" id="1742972"/>
    <lineage>
        <taxon>Bacteria</taxon>
        <taxon>Pseudomonadati</taxon>
        <taxon>Nitrospirota</taxon>
        <taxon>Nitrospiria</taxon>
        <taxon>Nitrospirales</taxon>
        <taxon>Nitrospiraceae</taxon>
        <taxon>Nitrospira</taxon>
    </lineage>
</organism>
<dbReference type="CDD" id="cd01876">
    <property type="entry name" value="YihA_EngB"/>
    <property type="match status" value="1"/>
</dbReference>
<evidence type="ECO:0000259" key="11">
    <source>
        <dbReference type="PROSITE" id="PS51706"/>
    </source>
</evidence>
<dbReference type="GO" id="GO:0046872">
    <property type="term" value="F:metal ion binding"/>
    <property type="evidence" value="ECO:0007669"/>
    <property type="project" value="UniProtKB-KW"/>
</dbReference>
<evidence type="ECO:0000256" key="3">
    <source>
        <dbReference type="ARBA" id="ARBA00022618"/>
    </source>
</evidence>
<proteinExistence type="inferred from homology"/>
<dbReference type="PROSITE" id="PS51706">
    <property type="entry name" value="G_ENGB"/>
    <property type="match status" value="1"/>
</dbReference>
<dbReference type="GO" id="GO:0000917">
    <property type="term" value="P:division septum assembly"/>
    <property type="evidence" value="ECO:0007669"/>
    <property type="project" value="UniProtKB-KW"/>
</dbReference>
<keyword evidence="13" id="KW-1185">Reference proteome</keyword>
<dbReference type="InterPro" id="IPR006073">
    <property type="entry name" value="GTP-bd"/>
</dbReference>
<dbReference type="EMBL" id="CZQA01000001">
    <property type="protein sequence ID" value="CUS32157.1"/>
    <property type="molecule type" value="Genomic_DNA"/>
</dbReference>
<evidence type="ECO:0000256" key="9">
    <source>
        <dbReference type="ARBA" id="ARBA00023306"/>
    </source>
</evidence>
<dbReference type="NCBIfam" id="TIGR03598">
    <property type="entry name" value="GTPase_YsxC"/>
    <property type="match status" value="1"/>
</dbReference>
<accession>A0A0S4L673</accession>
<evidence type="ECO:0000256" key="2">
    <source>
        <dbReference type="ARBA" id="ARBA00009638"/>
    </source>
</evidence>
<keyword evidence="4" id="KW-0479">Metal-binding</keyword>
<feature type="domain" description="EngB-type G" evidence="11">
    <location>
        <begin position="22"/>
        <end position="200"/>
    </location>
</feature>
<gene>
    <name evidence="10 12" type="primary">engB</name>
    <name evidence="12" type="ORF">COMA1_10462</name>
</gene>
<evidence type="ECO:0000256" key="5">
    <source>
        <dbReference type="ARBA" id="ARBA00022741"/>
    </source>
</evidence>
<sequence length="203" mass="22545">MKIFAAEFIKSCVSSEQFPSGDLHEIAFVGRSNVGKSSLLNSLLNRRDLAKVSRTPGKTQAVNVFQISTSDPHLSQFYLIDLPGYGFANVPKTVRSQWGPLLESYLLGREALLRVVLLVDSRVVTDQDRQTMAWLHSIGHDPVVVVTKVDKLKAHERVRTMRQIHQSLGLAEGDAVIPYSSMTGEGRDRLWGSLREAAGRCDL</sequence>
<dbReference type="GO" id="GO:0005525">
    <property type="term" value="F:GTP binding"/>
    <property type="evidence" value="ECO:0007669"/>
    <property type="project" value="UniProtKB-UniRule"/>
</dbReference>
<dbReference type="GO" id="GO:0005829">
    <property type="term" value="C:cytosol"/>
    <property type="evidence" value="ECO:0007669"/>
    <property type="project" value="TreeGrafter"/>
</dbReference>
<keyword evidence="6" id="KW-0460">Magnesium</keyword>
<keyword evidence="7 10" id="KW-0342">GTP-binding</keyword>